<sequence>MQHQRSGGQLESVSYAYTKHQDVNTVSAQPTPLPFKSALISLGFILCHNFLDILRNRPQTVMENNEMSCALAITAEVLQGSLSQF</sequence>
<proteinExistence type="predicted"/>
<accession>A0AA88QJ77</accession>
<evidence type="ECO:0000313" key="1">
    <source>
        <dbReference type="EMBL" id="KAK2913369.1"/>
    </source>
</evidence>
<gene>
    <name evidence="1" type="ORF">Q8A67_001768</name>
</gene>
<dbReference type="EMBL" id="JAUYZG010000002">
    <property type="protein sequence ID" value="KAK2913369.1"/>
    <property type="molecule type" value="Genomic_DNA"/>
</dbReference>
<keyword evidence="2" id="KW-1185">Reference proteome</keyword>
<name>A0AA88QJ77_9TELE</name>
<protein>
    <submittedName>
        <fullName evidence="1">Uncharacterized protein</fullName>
    </submittedName>
</protein>
<dbReference type="Proteomes" id="UP001187343">
    <property type="component" value="Unassembled WGS sequence"/>
</dbReference>
<dbReference type="AlphaFoldDB" id="A0AA88QJ77"/>
<comment type="caution">
    <text evidence="1">The sequence shown here is derived from an EMBL/GenBank/DDBJ whole genome shotgun (WGS) entry which is preliminary data.</text>
</comment>
<organism evidence="1 2">
    <name type="scientific">Cirrhinus molitorella</name>
    <name type="common">mud carp</name>
    <dbReference type="NCBI Taxonomy" id="172907"/>
    <lineage>
        <taxon>Eukaryota</taxon>
        <taxon>Metazoa</taxon>
        <taxon>Chordata</taxon>
        <taxon>Craniata</taxon>
        <taxon>Vertebrata</taxon>
        <taxon>Euteleostomi</taxon>
        <taxon>Actinopterygii</taxon>
        <taxon>Neopterygii</taxon>
        <taxon>Teleostei</taxon>
        <taxon>Ostariophysi</taxon>
        <taxon>Cypriniformes</taxon>
        <taxon>Cyprinidae</taxon>
        <taxon>Labeoninae</taxon>
        <taxon>Labeonini</taxon>
        <taxon>Cirrhinus</taxon>
    </lineage>
</organism>
<reference evidence="1" key="1">
    <citation type="submission" date="2023-08" db="EMBL/GenBank/DDBJ databases">
        <title>Chromosome-level Genome Assembly of mud carp (Cirrhinus molitorella).</title>
        <authorList>
            <person name="Liu H."/>
        </authorList>
    </citation>
    <scope>NUCLEOTIDE SEQUENCE</scope>
    <source>
        <strain evidence="1">Prfri</strain>
        <tissue evidence="1">Muscle</tissue>
    </source>
</reference>
<evidence type="ECO:0000313" key="2">
    <source>
        <dbReference type="Proteomes" id="UP001187343"/>
    </source>
</evidence>